<feature type="region of interest" description="Disordered" evidence="8">
    <location>
        <begin position="294"/>
        <end position="330"/>
    </location>
</feature>
<dbReference type="AlphaFoldDB" id="A0A9W7GMJ2"/>
<keyword evidence="12" id="KW-1185">Reference proteome</keyword>
<dbReference type="SUPFAM" id="SSF52540">
    <property type="entry name" value="P-loop containing nucleoside triphosphate hydrolases"/>
    <property type="match status" value="1"/>
</dbReference>
<dbReference type="GO" id="GO:0005524">
    <property type="term" value="F:ATP binding"/>
    <property type="evidence" value="ECO:0007669"/>
    <property type="project" value="UniProtKB-UniRule"/>
</dbReference>
<accession>A0A9W7GMJ2</accession>
<dbReference type="EMBL" id="BRYA01000397">
    <property type="protein sequence ID" value="GMI48434.1"/>
    <property type="molecule type" value="Genomic_DNA"/>
</dbReference>
<feature type="compositionally biased region" description="Gly residues" evidence="8">
    <location>
        <begin position="316"/>
        <end position="329"/>
    </location>
</feature>
<dbReference type="CDD" id="cd18787">
    <property type="entry name" value="SF2_C_DEAD"/>
    <property type="match status" value="1"/>
</dbReference>
<feature type="domain" description="Helicase C-terminal" evidence="10">
    <location>
        <begin position="338"/>
        <end position="495"/>
    </location>
</feature>
<comment type="domain">
    <text evidence="7">The Q motif is unique to and characteristic of the DEAD box family of RNA helicases and controls ATP binding and hydrolysis.</text>
</comment>
<feature type="domain" description="Helicase ATP-binding" evidence="9">
    <location>
        <begin position="66"/>
        <end position="282"/>
    </location>
</feature>
<dbReference type="Pfam" id="PF00271">
    <property type="entry name" value="Helicase_C"/>
    <property type="match status" value="1"/>
</dbReference>
<keyword evidence="3 6" id="KW-0347">Helicase</keyword>
<dbReference type="PROSITE" id="PS51192">
    <property type="entry name" value="HELICASE_ATP_BIND_1"/>
    <property type="match status" value="1"/>
</dbReference>
<evidence type="ECO:0000256" key="1">
    <source>
        <dbReference type="ARBA" id="ARBA00022741"/>
    </source>
</evidence>
<dbReference type="InterPro" id="IPR001650">
    <property type="entry name" value="Helicase_C-like"/>
</dbReference>
<feature type="compositionally biased region" description="Polar residues" evidence="8">
    <location>
        <begin position="1"/>
        <end position="10"/>
    </location>
</feature>
<evidence type="ECO:0000259" key="10">
    <source>
        <dbReference type="PROSITE" id="PS51194"/>
    </source>
</evidence>
<dbReference type="SMART" id="SM00487">
    <property type="entry name" value="DEXDc"/>
    <property type="match status" value="1"/>
</dbReference>
<evidence type="ECO:0000256" key="3">
    <source>
        <dbReference type="ARBA" id="ARBA00022806"/>
    </source>
</evidence>
<keyword evidence="4 6" id="KW-0067">ATP-binding</keyword>
<comment type="caution">
    <text evidence="11">The sequence shown here is derived from an EMBL/GenBank/DDBJ whole genome shotgun (WGS) entry which is preliminary data.</text>
</comment>
<comment type="function">
    <text evidence="7">RNA helicase.</text>
</comment>
<comment type="similarity">
    <text evidence="6">Belongs to the DEAD box helicase family.</text>
</comment>
<dbReference type="Proteomes" id="UP001165065">
    <property type="component" value="Unassembled WGS sequence"/>
</dbReference>
<evidence type="ECO:0000256" key="5">
    <source>
        <dbReference type="ARBA" id="ARBA00022884"/>
    </source>
</evidence>
<protein>
    <recommendedName>
        <fullName evidence="7">ATP-dependent RNA helicase</fullName>
        <ecNumber evidence="7">3.6.4.13</ecNumber>
    </recommendedName>
</protein>
<feature type="compositionally biased region" description="Acidic residues" evidence="8">
    <location>
        <begin position="533"/>
        <end position="548"/>
    </location>
</feature>
<dbReference type="Gene3D" id="3.40.50.300">
    <property type="entry name" value="P-loop containing nucleotide triphosphate hydrolases"/>
    <property type="match status" value="2"/>
</dbReference>
<dbReference type="PANTHER" id="PTHR24031">
    <property type="entry name" value="RNA HELICASE"/>
    <property type="match status" value="1"/>
</dbReference>
<dbReference type="GO" id="GO:0003724">
    <property type="term" value="F:RNA helicase activity"/>
    <property type="evidence" value="ECO:0007669"/>
    <property type="project" value="UniProtKB-EC"/>
</dbReference>
<keyword evidence="2 6" id="KW-0378">Hydrolase</keyword>
<evidence type="ECO:0000256" key="7">
    <source>
        <dbReference type="RuleBase" id="RU365068"/>
    </source>
</evidence>
<gene>
    <name evidence="11" type="ORF">TrCOL_g11246</name>
</gene>
<dbReference type="PROSITE" id="PS00039">
    <property type="entry name" value="DEAD_ATP_HELICASE"/>
    <property type="match status" value="1"/>
</dbReference>
<evidence type="ECO:0000259" key="9">
    <source>
        <dbReference type="PROSITE" id="PS51192"/>
    </source>
</evidence>
<dbReference type="InterPro" id="IPR000629">
    <property type="entry name" value="RNA-helicase_DEAD-box_CS"/>
</dbReference>
<dbReference type="InterPro" id="IPR014001">
    <property type="entry name" value="Helicase_ATP-bd"/>
</dbReference>
<evidence type="ECO:0000256" key="2">
    <source>
        <dbReference type="ARBA" id="ARBA00022801"/>
    </source>
</evidence>
<keyword evidence="1 6" id="KW-0547">Nucleotide-binding</keyword>
<comment type="catalytic activity">
    <reaction evidence="7">
        <text>ATP + H2O = ADP + phosphate + H(+)</text>
        <dbReference type="Rhea" id="RHEA:13065"/>
        <dbReference type="ChEBI" id="CHEBI:15377"/>
        <dbReference type="ChEBI" id="CHEBI:15378"/>
        <dbReference type="ChEBI" id="CHEBI:30616"/>
        <dbReference type="ChEBI" id="CHEBI:43474"/>
        <dbReference type="ChEBI" id="CHEBI:456216"/>
        <dbReference type="EC" id="3.6.4.13"/>
    </reaction>
</comment>
<feature type="region of interest" description="Disordered" evidence="8">
    <location>
        <begin position="1"/>
        <end position="23"/>
    </location>
</feature>
<evidence type="ECO:0000313" key="11">
    <source>
        <dbReference type="EMBL" id="GMI48434.1"/>
    </source>
</evidence>
<dbReference type="OrthoDB" id="3370at2759"/>
<dbReference type="GO" id="GO:0003723">
    <property type="term" value="F:RNA binding"/>
    <property type="evidence" value="ECO:0007669"/>
    <property type="project" value="UniProtKB-UniRule"/>
</dbReference>
<dbReference type="InterPro" id="IPR027417">
    <property type="entry name" value="P-loop_NTPase"/>
</dbReference>
<keyword evidence="5 7" id="KW-0694">RNA-binding</keyword>
<dbReference type="PROSITE" id="PS51194">
    <property type="entry name" value="HELICASE_CTER"/>
    <property type="match status" value="1"/>
</dbReference>
<feature type="compositionally biased region" description="Low complexity" evidence="8">
    <location>
        <begin position="523"/>
        <end position="532"/>
    </location>
</feature>
<evidence type="ECO:0000256" key="4">
    <source>
        <dbReference type="ARBA" id="ARBA00022840"/>
    </source>
</evidence>
<organism evidence="11 12">
    <name type="scientific">Triparma columacea</name>
    <dbReference type="NCBI Taxonomy" id="722753"/>
    <lineage>
        <taxon>Eukaryota</taxon>
        <taxon>Sar</taxon>
        <taxon>Stramenopiles</taxon>
        <taxon>Ochrophyta</taxon>
        <taxon>Bolidophyceae</taxon>
        <taxon>Parmales</taxon>
        <taxon>Triparmaceae</taxon>
        <taxon>Triparma</taxon>
    </lineage>
</organism>
<dbReference type="Pfam" id="PF00270">
    <property type="entry name" value="DEAD"/>
    <property type="match status" value="1"/>
</dbReference>
<dbReference type="EC" id="3.6.4.13" evidence="7"/>
<dbReference type="SMART" id="SM00490">
    <property type="entry name" value="HELICc"/>
    <property type="match status" value="1"/>
</dbReference>
<evidence type="ECO:0000256" key="6">
    <source>
        <dbReference type="RuleBase" id="RU000492"/>
    </source>
</evidence>
<name>A0A9W7GMJ2_9STRA</name>
<proteinExistence type="inferred from homology"/>
<evidence type="ECO:0000313" key="12">
    <source>
        <dbReference type="Proteomes" id="UP001165065"/>
    </source>
</evidence>
<sequence length="548" mass="59364">MDENDTSNPLDNPKPNEALVSSSNTTSTATTVITPLLHPSLASLLLPIYPSLLPLQSHLLPLLLNPHVIHNPRDLSVTAETGSGKTLCFILPIVNSILKGDGGGVGKDKGRVQAVVILPTVNLAQQVYSDFQSFTSPLNITLSLDTVNSASATQIVVATPGSIKRRFETGNGWVRGLRWIVVDEADRVGGQRMGWWGGFKEETVRKRKRPQLTSGDTKQTLADLLDTVVSGDDSGNVTIQASYNRDPMEPNYTPLRKMCFSATKQHDVMRRQVFGLNHPRIFDFRKERGVVEARGGLGGEGEGGDDTEGQHDRGGGAEGRGGGGGGGGTDDMHYVSDNITEEVCNVTAESKPEVARILSLGQPCTLIFCNSTDSAHRLTRYLQATGIKAKELTGKVSKGGRKRVIEWRAPRRVIVATDSASRGMNLDVDLVVNYDLPTSLSQYVHRAGRTGRGFGTGTVVSMRKQGEAWAKFEKELGRAGRVRARKVEEADMDRGALRTLKDIMKREEDGDLGYEEEHGVIPGDSDSSSLPSSDDDEDDEDGEGEGEE</sequence>
<reference evidence="12" key="1">
    <citation type="journal article" date="2023" name="Commun. Biol.">
        <title>Genome analysis of Parmales, the sister group of diatoms, reveals the evolutionary specialization of diatoms from phago-mixotrophs to photoautotrophs.</title>
        <authorList>
            <person name="Ban H."/>
            <person name="Sato S."/>
            <person name="Yoshikawa S."/>
            <person name="Yamada K."/>
            <person name="Nakamura Y."/>
            <person name="Ichinomiya M."/>
            <person name="Sato N."/>
            <person name="Blanc-Mathieu R."/>
            <person name="Endo H."/>
            <person name="Kuwata A."/>
            <person name="Ogata H."/>
        </authorList>
    </citation>
    <scope>NUCLEOTIDE SEQUENCE [LARGE SCALE GENOMIC DNA]</scope>
</reference>
<dbReference type="InterPro" id="IPR011545">
    <property type="entry name" value="DEAD/DEAH_box_helicase_dom"/>
</dbReference>
<dbReference type="GO" id="GO:0016787">
    <property type="term" value="F:hydrolase activity"/>
    <property type="evidence" value="ECO:0007669"/>
    <property type="project" value="UniProtKB-KW"/>
</dbReference>
<evidence type="ECO:0000256" key="8">
    <source>
        <dbReference type="SAM" id="MobiDB-lite"/>
    </source>
</evidence>
<feature type="region of interest" description="Disordered" evidence="8">
    <location>
        <begin position="502"/>
        <end position="548"/>
    </location>
</feature>